<dbReference type="EMBL" id="JAKZHW010000001">
    <property type="protein sequence ID" value="MCH8615766.1"/>
    <property type="molecule type" value="Genomic_DNA"/>
</dbReference>
<name>A0ABS9VLC2_9SPHN</name>
<dbReference type="RefSeq" id="WP_241446608.1">
    <property type="nucleotide sequence ID" value="NZ_JAKZHW010000001.1"/>
</dbReference>
<proteinExistence type="predicted"/>
<organism evidence="1 2">
    <name type="scientific">Sphingomonas telluris</name>
    <dbReference type="NCBI Taxonomy" id="2907998"/>
    <lineage>
        <taxon>Bacteria</taxon>
        <taxon>Pseudomonadati</taxon>
        <taxon>Pseudomonadota</taxon>
        <taxon>Alphaproteobacteria</taxon>
        <taxon>Sphingomonadales</taxon>
        <taxon>Sphingomonadaceae</taxon>
        <taxon>Sphingomonas</taxon>
    </lineage>
</organism>
<evidence type="ECO:0000313" key="2">
    <source>
        <dbReference type="Proteomes" id="UP001203058"/>
    </source>
</evidence>
<dbReference type="Proteomes" id="UP001203058">
    <property type="component" value="Unassembled WGS sequence"/>
</dbReference>
<gene>
    <name evidence="1" type="ORF">LZ016_06585</name>
</gene>
<keyword evidence="2" id="KW-1185">Reference proteome</keyword>
<comment type="caution">
    <text evidence="1">The sequence shown here is derived from an EMBL/GenBank/DDBJ whole genome shotgun (WGS) entry which is preliminary data.</text>
</comment>
<protein>
    <recommendedName>
        <fullName evidence="3">Transposase</fullName>
    </recommendedName>
</protein>
<evidence type="ECO:0008006" key="3">
    <source>
        <dbReference type="Google" id="ProtNLM"/>
    </source>
</evidence>
<evidence type="ECO:0000313" key="1">
    <source>
        <dbReference type="EMBL" id="MCH8615766.1"/>
    </source>
</evidence>
<reference evidence="1 2" key="1">
    <citation type="submission" date="2022-03" db="EMBL/GenBank/DDBJ databases">
        <authorList>
            <person name="Jo J.-H."/>
            <person name="Im W.-T."/>
        </authorList>
    </citation>
    <scope>NUCLEOTIDE SEQUENCE [LARGE SCALE GENOMIC DNA]</scope>
    <source>
        <strain evidence="1 2">SM33</strain>
    </source>
</reference>
<sequence>MKPSHKEPIINFAPEHVSSRHDGWTAERQIAFIEALAETACVEEACRRVGMSDSSAYRLRRSPRGAPFRQAWDAALDYALHRLEQAALSRALNGVPRPIFYKGEQVGEWREYDERLTLFLLHNRRRARFGKWTRQLPDDPPSQVEEDVELDGRLDRIEFMDTFVSHVEGGNASRVEE</sequence>
<accession>A0ABS9VLC2</accession>